<dbReference type="RefSeq" id="WP_214176579.1">
    <property type="nucleotide sequence ID" value="NZ_JAHCVK010000012.1"/>
</dbReference>
<sequence>MQIKVNEQQADVAKGTRAETVRDRFKPGADLIILNGFPVPPDTPVSDGDEMYLIRRGEIPPREELEHLLVARHTPRVYERLKGSRVGIAGVGGLGSTVAVALARVGVGELVIADFDVVEPSNLNRQQYFVDQLGRYKVEALSETLRRINPYVTVTPHPVLLAPDNVPTVFAGCSVVVEAFDRADMKSMLVDSVITNMADTMVVAASGLAGYGPNNAITTRKISRRLYLVGDLTSEARPGNGLMAPRVGIAASHQANQVIRILLGETDIDR</sequence>
<dbReference type="InterPro" id="IPR000594">
    <property type="entry name" value="ThiF_NAD_FAD-bd"/>
</dbReference>
<dbReference type="PANTHER" id="PTHR43267:SF3">
    <property type="entry name" value="THIF PROTEIN"/>
    <property type="match status" value="1"/>
</dbReference>
<dbReference type="Proteomes" id="UP000756860">
    <property type="component" value="Unassembled WGS sequence"/>
</dbReference>
<proteinExistence type="predicted"/>
<evidence type="ECO:0000313" key="4">
    <source>
        <dbReference type="Proteomes" id="UP000756860"/>
    </source>
</evidence>
<dbReference type="GO" id="GO:0016779">
    <property type="term" value="F:nucleotidyltransferase activity"/>
    <property type="evidence" value="ECO:0007669"/>
    <property type="project" value="UniProtKB-KW"/>
</dbReference>
<dbReference type="Gene3D" id="3.40.50.720">
    <property type="entry name" value="NAD(P)-binding Rossmann-like Domain"/>
    <property type="match status" value="1"/>
</dbReference>
<gene>
    <name evidence="3" type="primary">thiF</name>
    <name evidence="3" type="ORF">KI810_16075</name>
</gene>
<dbReference type="PANTHER" id="PTHR43267">
    <property type="entry name" value="TRNA THREONYLCARBAMOYLADENOSINE DEHYDRATASE"/>
    <property type="match status" value="1"/>
</dbReference>
<feature type="domain" description="THIF-type NAD/FAD binding fold" evidence="1">
    <location>
        <begin position="72"/>
        <end position="266"/>
    </location>
</feature>
<dbReference type="NCBIfam" id="NF006395">
    <property type="entry name" value="PRK08644.1"/>
    <property type="match status" value="1"/>
</dbReference>
<dbReference type="InterPro" id="IPR045886">
    <property type="entry name" value="ThiF/MoeB/HesA"/>
</dbReference>
<dbReference type="InterPro" id="IPR035985">
    <property type="entry name" value="Ubiquitin-activating_enz"/>
</dbReference>
<evidence type="ECO:0000259" key="1">
    <source>
        <dbReference type="Pfam" id="PF00899"/>
    </source>
</evidence>
<organism evidence="3 4">
    <name type="scientific">Geomobilimonas luticola</name>
    <dbReference type="NCBI Taxonomy" id="1114878"/>
    <lineage>
        <taxon>Bacteria</taxon>
        <taxon>Pseudomonadati</taxon>
        <taxon>Thermodesulfobacteriota</taxon>
        <taxon>Desulfuromonadia</taxon>
        <taxon>Geobacterales</taxon>
        <taxon>Geobacteraceae</taxon>
        <taxon>Geomobilimonas</taxon>
    </lineage>
</organism>
<protein>
    <submittedName>
        <fullName evidence="3">Sulfur carrier protein ThiS adenylyltransferase ThiF</fullName>
    </submittedName>
</protein>
<dbReference type="Pfam" id="PF14453">
    <property type="entry name" value="ThiS-like"/>
    <property type="match status" value="1"/>
</dbReference>
<keyword evidence="3" id="KW-0548">Nucleotidyltransferase</keyword>
<evidence type="ECO:0000313" key="3">
    <source>
        <dbReference type="EMBL" id="MBT0654570.1"/>
    </source>
</evidence>
<dbReference type="NCBIfam" id="TIGR02354">
    <property type="entry name" value="thiF_fam2"/>
    <property type="match status" value="1"/>
</dbReference>
<comment type="caution">
    <text evidence="3">The sequence shown here is derived from an EMBL/GenBank/DDBJ whole genome shotgun (WGS) entry which is preliminary data.</text>
</comment>
<keyword evidence="3" id="KW-0808">Transferase</keyword>
<evidence type="ECO:0000259" key="2">
    <source>
        <dbReference type="Pfam" id="PF14453"/>
    </source>
</evidence>
<dbReference type="Pfam" id="PF00899">
    <property type="entry name" value="ThiF"/>
    <property type="match status" value="1"/>
</dbReference>
<dbReference type="EMBL" id="JAHCVK010000012">
    <property type="protein sequence ID" value="MBT0654570.1"/>
    <property type="molecule type" value="Genomic_DNA"/>
</dbReference>
<feature type="domain" description="ThiS-like ubiquitin" evidence="2">
    <location>
        <begin position="1"/>
        <end position="57"/>
    </location>
</feature>
<accession>A0ABS5SGT9</accession>
<dbReference type="SUPFAM" id="SSF69572">
    <property type="entry name" value="Activating enzymes of the ubiquitin-like proteins"/>
    <property type="match status" value="1"/>
</dbReference>
<name>A0ABS5SGT9_9BACT</name>
<reference evidence="3 4" key="1">
    <citation type="submission" date="2021-05" db="EMBL/GenBank/DDBJ databases">
        <title>The draft genome of Geobacter luticola JCM 17780.</title>
        <authorList>
            <person name="Xu Z."/>
            <person name="Masuda Y."/>
            <person name="Itoh H."/>
            <person name="Senoo K."/>
        </authorList>
    </citation>
    <scope>NUCLEOTIDE SEQUENCE [LARGE SCALE GENOMIC DNA]</scope>
    <source>
        <strain evidence="3 4">JCM 17780</strain>
    </source>
</reference>
<dbReference type="InterPro" id="IPR012729">
    <property type="entry name" value="ThiF_fam2"/>
</dbReference>
<keyword evidence="4" id="KW-1185">Reference proteome</keyword>
<dbReference type="InterPro" id="IPR032726">
    <property type="entry name" value="ThiS-like_dom"/>
</dbReference>